<gene>
    <name evidence="1" type="ORF">H0H26_07780</name>
</gene>
<dbReference type="EMBL" id="CP059075">
    <property type="protein sequence ID" value="QRE02820.1"/>
    <property type="molecule type" value="Genomic_DNA"/>
</dbReference>
<evidence type="ECO:0000313" key="2">
    <source>
        <dbReference type="Proteomes" id="UP000596329"/>
    </source>
</evidence>
<sequence>MRIPIIILFFWFQSTLFAQKPCEYSVNITDSIGTLKETKSCLVYEKVFGNSAQLIFLSLISDNGTPILNLQLIQKSTDFITPKCLDKNSKIYFQLSNGKIYTLINASQNECDHLIYNTKEKLNNRLLNAHFLFMKDNFEDLKKYPITTMRIKLASETKDYILQKELRGEKTFGIFEPENLFIDNFLCIE</sequence>
<dbReference type="RefSeq" id="WP_034098400.1">
    <property type="nucleotide sequence ID" value="NZ_CBCRUG010000013.1"/>
</dbReference>
<organism evidence="1 2">
    <name type="scientific">Flavobacterium psychrophilum</name>
    <dbReference type="NCBI Taxonomy" id="96345"/>
    <lineage>
        <taxon>Bacteria</taxon>
        <taxon>Pseudomonadati</taxon>
        <taxon>Bacteroidota</taxon>
        <taxon>Flavobacteriia</taxon>
        <taxon>Flavobacteriales</taxon>
        <taxon>Flavobacteriaceae</taxon>
        <taxon>Flavobacterium</taxon>
    </lineage>
</organism>
<evidence type="ECO:0000313" key="1">
    <source>
        <dbReference type="EMBL" id="QRE02820.1"/>
    </source>
</evidence>
<protein>
    <submittedName>
        <fullName evidence="1">Uncharacterized protein</fullName>
    </submittedName>
</protein>
<reference evidence="1 2" key="1">
    <citation type="submission" date="2020-07" db="EMBL/GenBank/DDBJ databases">
        <title>Genomic characterization of Flavobacterium psychrophilum strains.</title>
        <authorList>
            <person name="Castillo D."/>
            <person name="Jorgensen J."/>
            <person name="Middelboe M."/>
        </authorList>
    </citation>
    <scope>NUCLEOTIDE SEQUENCE [LARGE SCALE GENOMIC DNA]</scope>
    <source>
        <strain evidence="1 2">FPS-R7</strain>
    </source>
</reference>
<name>A0A7U2U822_FLAPS</name>
<accession>A0A7U2U822</accession>
<dbReference type="Proteomes" id="UP000596329">
    <property type="component" value="Chromosome"/>
</dbReference>
<dbReference type="AlphaFoldDB" id="A0A7U2U822"/>
<proteinExistence type="predicted"/>